<evidence type="ECO:0000313" key="2">
    <source>
        <dbReference type="EMBL" id="OVA10200.1"/>
    </source>
</evidence>
<reference evidence="2 3" key="1">
    <citation type="journal article" date="2017" name="Mol. Plant">
        <title>The Genome of Medicinal Plant Macleaya cordata Provides New Insights into Benzylisoquinoline Alkaloids Metabolism.</title>
        <authorList>
            <person name="Liu X."/>
            <person name="Liu Y."/>
            <person name="Huang P."/>
            <person name="Ma Y."/>
            <person name="Qing Z."/>
            <person name="Tang Q."/>
            <person name="Cao H."/>
            <person name="Cheng P."/>
            <person name="Zheng Y."/>
            <person name="Yuan Z."/>
            <person name="Zhou Y."/>
            <person name="Liu J."/>
            <person name="Tang Z."/>
            <person name="Zhuo Y."/>
            <person name="Zhang Y."/>
            <person name="Yu L."/>
            <person name="Huang J."/>
            <person name="Yang P."/>
            <person name="Peng Q."/>
            <person name="Zhang J."/>
            <person name="Jiang W."/>
            <person name="Zhang Z."/>
            <person name="Lin K."/>
            <person name="Ro D.K."/>
            <person name="Chen X."/>
            <person name="Xiong X."/>
            <person name="Shang Y."/>
            <person name="Huang S."/>
            <person name="Zeng J."/>
        </authorList>
    </citation>
    <scope>NUCLEOTIDE SEQUENCE [LARGE SCALE GENOMIC DNA]</scope>
    <source>
        <strain evidence="3">cv. BLH2017</strain>
        <tissue evidence="2">Root</tissue>
    </source>
</reference>
<name>A0A200QI65_MACCD</name>
<protein>
    <submittedName>
        <fullName evidence="2">Uncharacterized protein</fullName>
    </submittedName>
</protein>
<dbReference type="InParanoid" id="A0A200QI65"/>
<keyword evidence="3" id="KW-1185">Reference proteome</keyword>
<dbReference type="AlphaFoldDB" id="A0A200QI65"/>
<evidence type="ECO:0000256" key="1">
    <source>
        <dbReference type="SAM" id="MobiDB-lite"/>
    </source>
</evidence>
<evidence type="ECO:0000313" key="3">
    <source>
        <dbReference type="Proteomes" id="UP000195402"/>
    </source>
</evidence>
<dbReference type="EMBL" id="MVGT01002027">
    <property type="protein sequence ID" value="OVA10200.1"/>
    <property type="molecule type" value="Genomic_DNA"/>
</dbReference>
<feature type="region of interest" description="Disordered" evidence="1">
    <location>
        <begin position="1"/>
        <end position="28"/>
    </location>
</feature>
<proteinExistence type="predicted"/>
<accession>A0A200QI65</accession>
<comment type="caution">
    <text evidence="2">The sequence shown here is derived from an EMBL/GenBank/DDBJ whole genome shotgun (WGS) entry which is preliminary data.</text>
</comment>
<dbReference type="Proteomes" id="UP000195402">
    <property type="component" value="Unassembled WGS sequence"/>
</dbReference>
<gene>
    <name evidence="2" type="ORF">BVC80_1595g2</name>
</gene>
<sequence length="75" mass="7934">MAEFSAIKIQAGPQTTRHATNDKRTVVSDHDAGTSSIWVPLEAPSQHLLISPISGGVQMQGVGFLKVVNLQPTPA</sequence>
<organism evidence="2 3">
    <name type="scientific">Macleaya cordata</name>
    <name type="common">Five-seeded plume-poppy</name>
    <name type="synonym">Bocconia cordata</name>
    <dbReference type="NCBI Taxonomy" id="56857"/>
    <lineage>
        <taxon>Eukaryota</taxon>
        <taxon>Viridiplantae</taxon>
        <taxon>Streptophyta</taxon>
        <taxon>Embryophyta</taxon>
        <taxon>Tracheophyta</taxon>
        <taxon>Spermatophyta</taxon>
        <taxon>Magnoliopsida</taxon>
        <taxon>Ranunculales</taxon>
        <taxon>Papaveraceae</taxon>
        <taxon>Papaveroideae</taxon>
        <taxon>Macleaya</taxon>
    </lineage>
</organism>
<feature type="compositionally biased region" description="Basic and acidic residues" evidence="1">
    <location>
        <begin position="19"/>
        <end position="28"/>
    </location>
</feature>